<dbReference type="InterPro" id="IPR002295">
    <property type="entry name" value="N4/N6-MTase_EcoPI_Mod-like"/>
</dbReference>
<dbReference type="SUPFAM" id="SSF110849">
    <property type="entry name" value="ParB/Sulfiredoxin"/>
    <property type="match status" value="1"/>
</dbReference>
<dbReference type="GO" id="GO:0008170">
    <property type="term" value="F:N-methyltransferase activity"/>
    <property type="evidence" value="ECO:0007669"/>
    <property type="project" value="InterPro"/>
</dbReference>
<evidence type="ECO:0000256" key="4">
    <source>
        <dbReference type="ARBA" id="ARBA00022691"/>
    </source>
</evidence>
<evidence type="ECO:0000259" key="5">
    <source>
        <dbReference type="SMART" id="SM00470"/>
    </source>
</evidence>
<comment type="similarity">
    <text evidence="1">Belongs to the N(4)/N(6)-methyltransferase family.</text>
</comment>
<keyword evidence="2" id="KW-0489">Methyltransferase</keyword>
<proteinExistence type="inferred from homology"/>
<evidence type="ECO:0000256" key="3">
    <source>
        <dbReference type="ARBA" id="ARBA00022679"/>
    </source>
</evidence>
<dbReference type="InterPro" id="IPR036086">
    <property type="entry name" value="ParB/Sulfiredoxin_sf"/>
</dbReference>
<dbReference type="InterPro" id="IPR015840">
    <property type="entry name" value="DNA_MeTrfase_ParB"/>
</dbReference>
<dbReference type="InterPro" id="IPR029063">
    <property type="entry name" value="SAM-dependent_MTases_sf"/>
</dbReference>
<gene>
    <name evidence="6" type="ORF">UR70_C0019G0006</name>
</gene>
<dbReference type="Pfam" id="PF02195">
    <property type="entry name" value="ParB_N"/>
    <property type="match status" value="1"/>
</dbReference>
<comment type="caution">
    <text evidence="6">The sequence shown here is derived from an EMBL/GenBank/DDBJ whole genome shotgun (WGS) entry which is preliminary data.</text>
</comment>
<dbReference type="GO" id="GO:0003677">
    <property type="term" value="F:DNA binding"/>
    <property type="evidence" value="ECO:0007669"/>
    <property type="project" value="InterPro"/>
</dbReference>
<dbReference type="PROSITE" id="PS00092">
    <property type="entry name" value="N6_MTASE"/>
    <property type="match status" value="1"/>
</dbReference>
<dbReference type="Pfam" id="PF01555">
    <property type="entry name" value="N6_N4_Mtase"/>
    <property type="match status" value="1"/>
</dbReference>
<accession>A0A0G0C6K0</accession>
<evidence type="ECO:0000313" key="6">
    <source>
        <dbReference type="EMBL" id="KKP71786.1"/>
    </source>
</evidence>
<feature type="domain" description="ParB-like N-terminal" evidence="5">
    <location>
        <begin position="11"/>
        <end position="101"/>
    </location>
</feature>
<organism evidence="6 7">
    <name type="scientific">Candidatus Nomurabacteria bacterium GW2011_GWB1_35_20</name>
    <dbReference type="NCBI Taxonomy" id="1618740"/>
    <lineage>
        <taxon>Bacteria</taxon>
        <taxon>Candidatus Nomuraibacteriota</taxon>
    </lineage>
</organism>
<dbReference type="InterPro" id="IPR002941">
    <property type="entry name" value="DNA_methylase_N4/N6"/>
</dbReference>
<keyword evidence="3" id="KW-0808">Transferase</keyword>
<dbReference type="PIRSF" id="PIRSF036758">
    <property type="entry name" value="Aden_M_ParB"/>
    <property type="match status" value="1"/>
</dbReference>
<protein>
    <submittedName>
        <fullName evidence="6">ParB domain protein nuclease</fullName>
    </submittedName>
</protein>
<dbReference type="SMART" id="SM00470">
    <property type="entry name" value="ParB"/>
    <property type="match status" value="1"/>
</dbReference>
<dbReference type="AlphaFoldDB" id="A0A0G0C6K0"/>
<dbReference type="Gene3D" id="3.90.1530.10">
    <property type="entry name" value="Conserved hypothetical protein from pyrococcus furiosus pfu- 392566-001, ParB domain"/>
    <property type="match status" value="1"/>
</dbReference>
<dbReference type="Gene3D" id="3.40.50.150">
    <property type="entry name" value="Vaccinia Virus protein VP39"/>
    <property type="match status" value="1"/>
</dbReference>
<dbReference type="PRINTS" id="PR00506">
    <property type="entry name" value="D21N6MTFRASE"/>
</dbReference>
<sequence>MKTHNSNIKIEHVSIDLLKGADYNPRKWSKEAEEQLKESIRKFGIVDPLLLNSAKNRKNIVIGGHFRLSVLKSLGIKTIPVVYINIPEIEKERELNIRLNKNTGEFDWDLLATFDETFLSNVGFSSEELDNIFEIEDNPEEFDLQKELAKLNIKDIKVKKGDIYDLNGSKLMCGDSTVEADILKLMDGGKADMCFCDPPYLLDYLKGKKKRNGKVTKGFGLKRDRVYLGTETLPENFTELWMNNIAKIQKPDFSIIVYENPKNLRTIWDELEKHWKYRNTIIWHIPNRVQGFSAKYKFFNKYDFAMLGTSGKVELNTDSESDELLQNEYETALFATSGKPHWESYGKGKKYCPTDHIDHIAADEKSSGQGIIFGTKPIEILIPYIKILTKRGDLIIEPFGGSGSTLISAVKMQRRCFLMEKSAVYSEVILNRWSRLTGLTPKKIYGRE</sequence>
<dbReference type="SUPFAM" id="SSF53335">
    <property type="entry name" value="S-adenosyl-L-methionine-dependent methyltransferases"/>
    <property type="match status" value="1"/>
</dbReference>
<evidence type="ECO:0000256" key="1">
    <source>
        <dbReference type="ARBA" id="ARBA00006594"/>
    </source>
</evidence>
<dbReference type="Proteomes" id="UP000034923">
    <property type="component" value="Unassembled WGS sequence"/>
</dbReference>
<keyword evidence="4" id="KW-0949">S-adenosyl-L-methionine</keyword>
<reference evidence="6 7" key="1">
    <citation type="journal article" date="2015" name="Nature">
        <title>rRNA introns, odd ribosomes, and small enigmatic genomes across a large radiation of phyla.</title>
        <authorList>
            <person name="Brown C.T."/>
            <person name="Hug L.A."/>
            <person name="Thomas B.C."/>
            <person name="Sharon I."/>
            <person name="Castelle C.J."/>
            <person name="Singh A."/>
            <person name="Wilkins M.J."/>
            <person name="Williams K.H."/>
            <person name="Banfield J.F."/>
        </authorList>
    </citation>
    <scope>NUCLEOTIDE SEQUENCE [LARGE SCALE GENOMIC DNA]</scope>
</reference>
<evidence type="ECO:0000256" key="2">
    <source>
        <dbReference type="ARBA" id="ARBA00022603"/>
    </source>
</evidence>
<dbReference type="CDD" id="cd16401">
    <property type="entry name" value="ParB_N_like_MT"/>
    <property type="match status" value="1"/>
</dbReference>
<evidence type="ECO:0000313" key="7">
    <source>
        <dbReference type="Proteomes" id="UP000034923"/>
    </source>
</evidence>
<dbReference type="InterPro" id="IPR003115">
    <property type="entry name" value="ParB_N"/>
</dbReference>
<dbReference type="GO" id="GO:0032259">
    <property type="term" value="P:methylation"/>
    <property type="evidence" value="ECO:0007669"/>
    <property type="project" value="UniProtKB-KW"/>
</dbReference>
<name>A0A0G0C6K0_9BACT</name>
<dbReference type="EMBL" id="LBQE01000019">
    <property type="protein sequence ID" value="KKP71786.1"/>
    <property type="molecule type" value="Genomic_DNA"/>
</dbReference>
<dbReference type="InterPro" id="IPR002052">
    <property type="entry name" value="DNA_methylase_N6_adenine_CS"/>
</dbReference>